<evidence type="ECO:0000256" key="1">
    <source>
        <dbReference type="ARBA" id="ARBA00038476"/>
    </source>
</evidence>
<dbReference type="PANTHER" id="PTHR12475">
    <property type="match status" value="1"/>
</dbReference>
<feature type="region of interest" description="Disordered" evidence="2">
    <location>
        <begin position="89"/>
        <end position="112"/>
    </location>
</feature>
<dbReference type="InterPro" id="IPR051490">
    <property type="entry name" value="THEM6_lcsJ_thioesterase"/>
</dbReference>
<dbReference type="PANTHER" id="PTHR12475:SF4">
    <property type="entry name" value="PROTEIN THEM6"/>
    <property type="match status" value="1"/>
</dbReference>
<proteinExistence type="inferred from homology"/>
<dbReference type="EMBL" id="JAZAVJ010000382">
    <property type="protein sequence ID" value="KAK7398072.1"/>
    <property type="molecule type" value="Genomic_DNA"/>
</dbReference>
<dbReference type="InterPro" id="IPR029069">
    <property type="entry name" value="HotDog_dom_sf"/>
</dbReference>
<evidence type="ECO:0008006" key="5">
    <source>
        <dbReference type="Google" id="ProtNLM"/>
    </source>
</evidence>
<accession>A0ABR1GIJ0</accession>
<evidence type="ECO:0000313" key="4">
    <source>
        <dbReference type="Proteomes" id="UP001498476"/>
    </source>
</evidence>
<evidence type="ECO:0000313" key="3">
    <source>
        <dbReference type="EMBL" id="KAK7398072.1"/>
    </source>
</evidence>
<name>A0ABR1GIJ0_9HYPO</name>
<sequence length="194" mass="22437">MHKSNSTYFTDLDISRGNISLVFFREPFNPFPGPNHFIMVLGGAQCVWRKEILPYQAYELWTRILTWDEKWIYLVSHFVKPGQFKPTEYVMQPSSKPSKKSAPASDSKRDPQKAVFASSVARYVFKNGRKTVPPEKVLRDCGLLPDDEAALAEVERLRLKWLSIAQLQSGWDMVHSLFEPGETALGHYTDLWWR</sequence>
<evidence type="ECO:0000256" key="2">
    <source>
        <dbReference type="SAM" id="MobiDB-lite"/>
    </source>
</evidence>
<gene>
    <name evidence="3" type="ORF">QQX98_012558</name>
</gene>
<comment type="similarity">
    <text evidence="1">Belongs to the lcsJ thioesterase family.</text>
</comment>
<reference evidence="3 4" key="1">
    <citation type="journal article" date="2025" name="Microbiol. Resour. Announc.">
        <title>Draft genome sequences for Neonectria magnoliae and Neonectria punicea, canker pathogens of Liriodendron tulipifera and Acer saccharum in West Virginia.</title>
        <authorList>
            <person name="Petronek H.M."/>
            <person name="Kasson M.T."/>
            <person name="Metheny A.M."/>
            <person name="Stauder C.M."/>
            <person name="Lovett B."/>
            <person name="Lynch S.C."/>
            <person name="Garnas J.R."/>
            <person name="Kasson L.R."/>
            <person name="Stajich J.E."/>
        </authorList>
    </citation>
    <scope>NUCLEOTIDE SEQUENCE [LARGE SCALE GENOMIC DNA]</scope>
    <source>
        <strain evidence="3 4">NRRL 64653</strain>
    </source>
</reference>
<feature type="compositionally biased region" description="Low complexity" evidence="2">
    <location>
        <begin position="93"/>
        <end position="105"/>
    </location>
</feature>
<comment type="caution">
    <text evidence="3">The sequence shown here is derived from an EMBL/GenBank/DDBJ whole genome shotgun (WGS) entry which is preliminary data.</text>
</comment>
<organism evidence="3 4">
    <name type="scientific">Neonectria punicea</name>
    <dbReference type="NCBI Taxonomy" id="979145"/>
    <lineage>
        <taxon>Eukaryota</taxon>
        <taxon>Fungi</taxon>
        <taxon>Dikarya</taxon>
        <taxon>Ascomycota</taxon>
        <taxon>Pezizomycotina</taxon>
        <taxon>Sordariomycetes</taxon>
        <taxon>Hypocreomycetidae</taxon>
        <taxon>Hypocreales</taxon>
        <taxon>Nectriaceae</taxon>
        <taxon>Neonectria</taxon>
    </lineage>
</organism>
<protein>
    <recommendedName>
        <fullName evidence="5">HNH nuclease domain-containing protein</fullName>
    </recommendedName>
</protein>
<dbReference type="Proteomes" id="UP001498476">
    <property type="component" value="Unassembled WGS sequence"/>
</dbReference>
<keyword evidence="4" id="KW-1185">Reference proteome</keyword>
<dbReference type="SUPFAM" id="SSF54637">
    <property type="entry name" value="Thioesterase/thiol ester dehydrase-isomerase"/>
    <property type="match status" value="1"/>
</dbReference>